<accession>A0A238VW40</accession>
<keyword evidence="1" id="KW-1133">Transmembrane helix</keyword>
<organism evidence="2 3">
    <name type="scientific">Lutibacter agarilyticus</name>
    <dbReference type="NCBI Taxonomy" id="1109740"/>
    <lineage>
        <taxon>Bacteria</taxon>
        <taxon>Pseudomonadati</taxon>
        <taxon>Bacteroidota</taxon>
        <taxon>Flavobacteriia</taxon>
        <taxon>Flavobacteriales</taxon>
        <taxon>Flavobacteriaceae</taxon>
        <taxon>Lutibacter</taxon>
    </lineage>
</organism>
<evidence type="ECO:0000313" key="3">
    <source>
        <dbReference type="Proteomes" id="UP000198384"/>
    </source>
</evidence>
<dbReference type="Proteomes" id="UP000198384">
    <property type="component" value="Unassembled WGS sequence"/>
</dbReference>
<dbReference type="AlphaFoldDB" id="A0A238VW40"/>
<keyword evidence="1" id="KW-0812">Transmembrane</keyword>
<reference evidence="2 3" key="1">
    <citation type="submission" date="2017-06" db="EMBL/GenBank/DDBJ databases">
        <authorList>
            <person name="Kim H.J."/>
            <person name="Triplett B.A."/>
        </authorList>
    </citation>
    <scope>NUCLEOTIDE SEQUENCE [LARGE SCALE GENOMIC DNA]</scope>
    <source>
        <strain evidence="2 3">DSM 29150</strain>
    </source>
</reference>
<sequence>MKTSVFFRFLATAIAMSILFQSCKVYHKQNVTINEAVSSEKKVRVVLLNNEKYAFCKLIYKQEQLYGITKINSAAATSLDTLMVGCTLDGKIAKIKLNEHTIKEIYLYNKTLSRVISIAGPIVIAVIIVGVIIGTSSNNMSIGPMPLI</sequence>
<evidence type="ECO:0000256" key="1">
    <source>
        <dbReference type="SAM" id="Phobius"/>
    </source>
</evidence>
<protein>
    <recommendedName>
        <fullName evidence="4">Lipoprotein</fullName>
    </recommendedName>
</protein>
<dbReference type="OrthoDB" id="1453201at2"/>
<keyword evidence="1" id="KW-0472">Membrane</keyword>
<evidence type="ECO:0000313" key="2">
    <source>
        <dbReference type="EMBL" id="SNR38535.1"/>
    </source>
</evidence>
<name>A0A238VW40_9FLAO</name>
<proteinExistence type="predicted"/>
<dbReference type="EMBL" id="FZNT01000002">
    <property type="protein sequence ID" value="SNR38535.1"/>
    <property type="molecule type" value="Genomic_DNA"/>
</dbReference>
<feature type="transmembrane region" description="Helical" evidence="1">
    <location>
        <begin position="115"/>
        <end position="135"/>
    </location>
</feature>
<evidence type="ECO:0008006" key="4">
    <source>
        <dbReference type="Google" id="ProtNLM"/>
    </source>
</evidence>
<keyword evidence="3" id="KW-1185">Reference proteome</keyword>
<dbReference type="PROSITE" id="PS51257">
    <property type="entry name" value="PROKAR_LIPOPROTEIN"/>
    <property type="match status" value="1"/>
</dbReference>
<gene>
    <name evidence="2" type="ORF">SAMN06265371_102171</name>
</gene>
<dbReference type="RefSeq" id="WP_089380380.1">
    <property type="nucleotide sequence ID" value="NZ_FZNT01000002.1"/>
</dbReference>